<dbReference type="InterPro" id="IPR052357">
    <property type="entry name" value="Orn_Lys_Arg_decarboxylase-I"/>
</dbReference>
<dbReference type="InterPro" id="IPR008286">
    <property type="entry name" value="Prn/Lys/Arg_de-COase_C"/>
</dbReference>
<dbReference type="PANTHER" id="PTHR43277:SF3">
    <property type="entry name" value="DECARBOXYLASE, PUTATIVE-RELATED"/>
    <property type="match status" value="1"/>
</dbReference>
<evidence type="ECO:0000313" key="9">
    <source>
        <dbReference type="Proteomes" id="UP000476064"/>
    </source>
</evidence>
<dbReference type="Pfam" id="PF03711">
    <property type="entry name" value="OKR_DC_1_C"/>
    <property type="match status" value="1"/>
</dbReference>
<dbReference type="SUPFAM" id="SSF55904">
    <property type="entry name" value="Ornithine decarboxylase C-terminal domain"/>
    <property type="match status" value="1"/>
</dbReference>
<evidence type="ECO:0000256" key="5">
    <source>
        <dbReference type="ARBA" id="ARBA00023239"/>
    </source>
</evidence>
<evidence type="ECO:0000259" key="7">
    <source>
        <dbReference type="Pfam" id="PF03711"/>
    </source>
</evidence>
<gene>
    <name evidence="8" type="ORF">GXP70_00865</name>
</gene>
<dbReference type="AlphaFoldDB" id="A0A6C0FT96"/>
<dbReference type="EMBL" id="CP048209">
    <property type="protein sequence ID" value="QHT58671.1"/>
    <property type="molecule type" value="Genomic_DNA"/>
</dbReference>
<evidence type="ECO:0000259" key="6">
    <source>
        <dbReference type="Pfam" id="PF01276"/>
    </source>
</evidence>
<keyword evidence="8" id="KW-0808">Transferase</keyword>
<dbReference type="Gene3D" id="3.40.640.10">
    <property type="entry name" value="Type I PLP-dependent aspartate aminotransferase-like (Major domain)"/>
    <property type="match status" value="1"/>
</dbReference>
<dbReference type="Pfam" id="PF01276">
    <property type="entry name" value="OKR_DC_1"/>
    <property type="match status" value="1"/>
</dbReference>
<dbReference type="GO" id="GO:0016831">
    <property type="term" value="F:carboxy-lyase activity"/>
    <property type="evidence" value="ECO:0007669"/>
    <property type="project" value="UniProtKB-KW"/>
</dbReference>
<evidence type="ECO:0000256" key="3">
    <source>
        <dbReference type="ARBA" id="ARBA00022793"/>
    </source>
</evidence>
<dbReference type="InterPro" id="IPR036633">
    <property type="entry name" value="Prn/Lys/Arg_de-COase_C_sf"/>
</dbReference>
<dbReference type="SUPFAM" id="SSF53383">
    <property type="entry name" value="PLP-dependent transferases"/>
    <property type="match status" value="1"/>
</dbReference>
<name>A0A6C0FT96_9BACL</name>
<dbReference type="InterPro" id="IPR015424">
    <property type="entry name" value="PyrdxlP-dep_Trfase"/>
</dbReference>
<dbReference type="Gene3D" id="3.90.105.10">
    <property type="entry name" value="Molybdopterin biosynthesis moea protein, domain 2"/>
    <property type="match status" value="1"/>
</dbReference>
<reference evidence="8 9" key="1">
    <citation type="submission" date="2020-01" db="EMBL/GenBank/DDBJ databases">
        <title>Paenibacillus sp. nov., isolated from tomato rhizosphere.</title>
        <authorList>
            <person name="Weon H.-Y."/>
            <person name="Lee S.A."/>
        </authorList>
    </citation>
    <scope>NUCLEOTIDE SEQUENCE [LARGE SCALE GENOMIC DNA]</scope>
    <source>
        <strain evidence="8 9">12200R-189</strain>
    </source>
</reference>
<dbReference type="InterPro" id="IPR000310">
    <property type="entry name" value="Orn/Lys/Arg_deCO2ase_major_dom"/>
</dbReference>
<evidence type="ECO:0000256" key="2">
    <source>
        <dbReference type="ARBA" id="ARBA00010671"/>
    </source>
</evidence>
<dbReference type="PANTHER" id="PTHR43277">
    <property type="entry name" value="ARGININE DECARBOXYLASE"/>
    <property type="match status" value="1"/>
</dbReference>
<keyword evidence="5" id="KW-0456">Lyase</keyword>
<keyword evidence="3" id="KW-0210">Decarboxylase</keyword>
<feature type="domain" description="Orn/Lys/Arg decarboxylase C-terminal" evidence="7">
    <location>
        <begin position="430"/>
        <end position="475"/>
    </location>
</feature>
<keyword evidence="9" id="KW-1185">Reference proteome</keyword>
<dbReference type="Proteomes" id="UP000476064">
    <property type="component" value="Chromosome"/>
</dbReference>
<keyword evidence="4" id="KW-0663">Pyridoxal phosphate</keyword>
<dbReference type="KEGG" id="plyc:GXP70_00865"/>
<sequence>MRQRKTNKTWHAPLFDTLTRLHAANPVSFHVPGHKYGQSVMAHDGVPLQALQALTNVMNIDVTELSMTDDLHAPSGVIDEAQRLAAASFGAEQTFFLVGGSTAGNLAMLLAVCEPDDLMIVQRNAHKSVLNGLKLAGARAVFLMPERDAANGLDVVPSLALVEQALQRYPEAKAVFLTNPSYYGLHARLEPYADLVHRYGKMLLVDEAHGAHYGLHPAFPQSAVRAGADAVVQSTHKTLQALTMGAMLHLQGERIPRQAVAEALRMIQSSSPSYPILASLDITRAMIDMHGPGMFERGLAAAAVFRAWMQEQGGYRIAASTADGVRVDPLRIALCDAAGKRTGFELQKRLEAHGCYAELADSSYVVLLFGMAATFEDVDRLKHALLAILDDANDNANETLVPIDEAAQHSTARSRISEPVRFNRHGAHSCRGTGTERILLEEAEGRYAAEAVIPYPPGIPLLYEGERISADVIAIIERLVADGARCQGAADSAMRTIAVIAEA</sequence>
<evidence type="ECO:0000256" key="1">
    <source>
        <dbReference type="ARBA" id="ARBA00001933"/>
    </source>
</evidence>
<organism evidence="8 9">
    <name type="scientific">Paenibacillus lycopersici</name>
    <dbReference type="NCBI Taxonomy" id="2704462"/>
    <lineage>
        <taxon>Bacteria</taxon>
        <taxon>Bacillati</taxon>
        <taxon>Bacillota</taxon>
        <taxon>Bacilli</taxon>
        <taxon>Bacillales</taxon>
        <taxon>Paenibacillaceae</taxon>
        <taxon>Paenibacillus</taxon>
    </lineage>
</organism>
<protein>
    <submittedName>
        <fullName evidence="8">Aminotransferase class I/II-fold pyridoxal phosphate-dependent enzyme</fullName>
    </submittedName>
</protein>
<dbReference type="GO" id="GO:0008483">
    <property type="term" value="F:transaminase activity"/>
    <property type="evidence" value="ECO:0007669"/>
    <property type="project" value="UniProtKB-KW"/>
</dbReference>
<evidence type="ECO:0000256" key="4">
    <source>
        <dbReference type="ARBA" id="ARBA00022898"/>
    </source>
</evidence>
<keyword evidence="8" id="KW-0032">Aminotransferase</keyword>
<evidence type="ECO:0000313" key="8">
    <source>
        <dbReference type="EMBL" id="QHT58671.1"/>
    </source>
</evidence>
<comment type="cofactor">
    <cofactor evidence="1">
        <name>pyridoxal 5'-phosphate</name>
        <dbReference type="ChEBI" id="CHEBI:597326"/>
    </cofactor>
</comment>
<accession>A0A6C0FT96</accession>
<dbReference type="InterPro" id="IPR015421">
    <property type="entry name" value="PyrdxlP-dep_Trfase_major"/>
</dbReference>
<feature type="domain" description="Orn/Lys/Arg decarboxylases family 1 pyridoxal-P attachment site" evidence="6">
    <location>
        <begin position="13"/>
        <end position="311"/>
    </location>
</feature>
<proteinExistence type="inferred from homology"/>
<dbReference type="RefSeq" id="WP_162354744.1">
    <property type="nucleotide sequence ID" value="NZ_CP048209.1"/>
</dbReference>
<comment type="similarity">
    <text evidence="2">Belongs to the Orn/Lys/Arg decarboxylase class-I family.</text>
</comment>